<evidence type="ECO:0000313" key="3">
    <source>
        <dbReference type="Proteomes" id="UP001234178"/>
    </source>
</evidence>
<gene>
    <name evidence="2" type="ORF">OUZ56_013158</name>
</gene>
<reference evidence="2 3" key="1">
    <citation type="journal article" date="2023" name="Nucleic Acids Res.">
        <title>The hologenome of Daphnia magna reveals possible DNA methylation and microbiome-mediated evolution of the host genome.</title>
        <authorList>
            <person name="Chaturvedi A."/>
            <person name="Li X."/>
            <person name="Dhandapani V."/>
            <person name="Marshall H."/>
            <person name="Kissane S."/>
            <person name="Cuenca-Cambronero M."/>
            <person name="Asole G."/>
            <person name="Calvet F."/>
            <person name="Ruiz-Romero M."/>
            <person name="Marangio P."/>
            <person name="Guigo R."/>
            <person name="Rago D."/>
            <person name="Mirbahai L."/>
            <person name="Eastwood N."/>
            <person name="Colbourne J.K."/>
            <person name="Zhou J."/>
            <person name="Mallon E."/>
            <person name="Orsini L."/>
        </authorList>
    </citation>
    <scope>NUCLEOTIDE SEQUENCE [LARGE SCALE GENOMIC DNA]</scope>
    <source>
        <strain evidence="2">LRV0_1</strain>
    </source>
</reference>
<comment type="caution">
    <text evidence="2">The sequence shown here is derived from an EMBL/GenBank/DDBJ whole genome shotgun (WGS) entry which is preliminary data.</text>
</comment>
<feature type="region of interest" description="Disordered" evidence="1">
    <location>
        <begin position="15"/>
        <end position="45"/>
    </location>
</feature>
<keyword evidence="3" id="KW-1185">Reference proteome</keyword>
<evidence type="ECO:0000256" key="1">
    <source>
        <dbReference type="SAM" id="MobiDB-lite"/>
    </source>
</evidence>
<organism evidence="2 3">
    <name type="scientific">Daphnia magna</name>
    <dbReference type="NCBI Taxonomy" id="35525"/>
    <lineage>
        <taxon>Eukaryota</taxon>
        <taxon>Metazoa</taxon>
        <taxon>Ecdysozoa</taxon>
        <taxon>Arthropoda</taxon>
        <taxon>Crustacea</taxon>
        <taxon>Branchiopoda</taxon>
        <taxon>Diplostraca</taxon>
        <taxon>Cladocera</taxon>
        <taxon>Anomopoda</taxon>
        <taxon>Daphniidae</taxon>
        <taxon>Daphnia</taxon>
    </lineage>
</organism>
<evidence type="ECO:0000313" key="2">
    <source>
        <dbReference type="EMBL" id="KAK4007999.1"/>
    </source>
</evidence>
<sequence length="145" mass="16454">MKKLDVRQILAERNERKKREMELNGFPTDGNDSLPMTPSFSESLPSSTTCHGDILKISVELTNIFRLFPRQAGLLEFTDSQFSKDSILIESSSQGYSSQSNTEKKLNNARVKDVPKMSHADLKNYLQSEILVPFTKSNLVMLVFH</sequence>
<accession>A0ABQ9Z518</accession>
<name>A0ABQ9Z518_9CRUS</name>
<protein>
    <submittedName>
        <fullName evidence="2">Uncharacterized protein</fullName>
    </submittedName>
</protein>
<proteinExistence type="predicted"/>
<dbReference type="Proteomes" id="UP001234178">
    <property type="component" value="Unassembled WGS sequence"/>
</dbReference>
<dbReference type="EMBL" id="JAOYFB010000002">
    <property type="protein sequence ID" value="KAK4007999.1"/>
    <property type="molecule type" value="Genomic_DNA"/>
</dbReference>
<feature type="compositionally biased region" description="Polar residues" evidence="1">
    <location>
        <begin position="30"/>
        <end position="45"/>
    </location>
</feature>